<dbReference type="AlphaFoldDB" id="A0A3S7H202"/>
<evidence type="ECO:0000313" key="13">
    <source>
        <dbReference type="Proteomes" id="UP000294726"/>
    </source>
</evidence>
<dbReference type="InterPro" id="IPR002549">
    <property type="entry name" value="AI-2E-like"/>
</dbReference>
<dbReference type="PANTHER" id="PTHR21716:SF53">
    <property type="entry name" value="PERMEASE PERM-RELATED"/>
    <property type="match status" value="1"/>
</dbReference>
<feature type="transmembrane region" description="Helical" evidence="9">
    <location>
        <begin position="249"/>
        <end position="268"/>
    </location>
</feature>
<dbReference type="EMBL" id="LR031358">
    <property type="protein sequence ID" value="VDB97057.1"/>
    <property type="molecule type" value="Genomic_DNA"/>
</dbReference>
<dbReference type="Proteomes" id="UP000181728">
    <property type="component" value="Unassembled WGS sequence"/>
</dbReference>
<feature type="compositionally biased region" description="Basic and acidic residues" evidence="8">
    <location>
        <begin position="382"/>
        <end position="394"/>
    </location>
</feature>
<accession>A0A3S7H202</accession>
<reference evidence="10 12" key="1">
    <citation type="journal article" date="2016" name="BMC Genomics">
        <title>Consensus pan-genome assembly of the specialised wine bacterium Oenococcus oeni.</title>
        <authorList>
            <person name="Sternes P.R."/>
            <person name="Borneman A.R."/>
        </authorList>
    </citation>
    <scope>NUCLEOTIDE SEQUENCE [LARGE SCALE GENOMIC DNA]</scope>
    <source>
        <strain evidence="10 12">AWRIB661</strain>
    </source>
</reference>
<name>A0A3S7H202_OENOE</name>
<dbReference type="RefSeq" id="WP_032818612.1">
    <property type="nucleotide sequence ID" value="NZ_CP014324.1"/>
</dbReference>
<evidence type="ECO:0000256" key="6">
    <source>
        <dbReference type="ARBA" id="ARBA00022989"/>
    </source>
</evidence>
<evidence type="ECO:0000256" key="7">
    <source>
        <dbReference type="ARBA" id="ARBA00023136"/>
    </source>
</evidence>
<reference evidence="11 13" key="2">
    <citation type="submission" date="2018-08" db="EMBL/GenBank/DDBJ databases">
        <authorList>
            <person name="Lorentzen P. G. S. M."/>
        </authorList>
    </citation>
    <scope>NUCLEOTIDE SEQUENCE [LARGE SCALE GENOMIC DNA]</scope>
    <source>
        <strain evidence="11 13">CRBO_1381</strain>
    </source>
</reference>
<comment type="similarity">
    <text evidence="2">Belongs to the autoinducer-2 exporter (AI-2E) (TC 2.A.86) family.</text>
</comment>
<evidence type="ECO:0000256" key="3">
    <source>
        <dbReference type="ARBA" id="ARBA00022448"/>
    </source>
</evidence>
<feature type="region of interest" description="Disordered" evidence="8">
    <location>
        <begin position="374"/>
        <end position="394"/>
    </location>
</feature>
<feature type="transmembrane region" description="Helical" evidence="9">
    <location>
        <begin position="163"/>
        <end position="186"/>
    </location>
</feature>
<keyword evidence="4" id="KW-1003">Cell membrane</keyword>
<evidence type="ECO:0000256" key="2">
    <source>
        <dbReference type="ARBA" id="ARBA00009773"/>
    </source>
</evidence>
<keyword evidence="3" id="KW-0813">Transport</keyword>
<gene>
    <name evidence="10" type="ORF">ATX59_00600</name>
    <name evidence="11" type="ORF">OENI_0114</name>
</gene>
<feature type="transmembrane region" description="Helical" evidence="9">
    <location>
        <begin position="275"/>
        <end position="298"/>
    </location>
</feature>
<evidence type="ECO:0000256" key="5">
    <source>
        <dbReference type="ARBA" id="ARBA00022692"/>
    </source>
</evidence>
<keyword evidence="6 9" id="KW-1133">Transmembrane helix</keyword>
<feature type="transmembrane region" description="Helical" evidence="9">
    <location>
        <begin position="318"/>
        <end position="345"/>
    </location>
</feature>
<protein>
    <submittedName>
        <fullName evidence="10">AI-2E family transporter</fullName>
    </submittedName>
</protein>
<evidence type="ECO:0000313" key="11">
    <source>
        <dbReference type="EMBL" id="VDB97057.1"/>
    </source>
</evidence>
<evidence type="ECO:0000256" key="1">
    <source>
        <dbReference type="ARBA" id="ARBA00004651"/>
    </source>
</evidence>
<feature type="transmembrane region" description="Helical" evidence="9">
    <location>
        <begin position="38"/>
        <end position="61"/>
    </location>
</feature>
<feature type="transmembrane region" description="Helical" evidence="9">
    <location>
        <begin position="9"/>
        <end position="32"/>
    </location>
</feature>
<dbReference type="EMBL" id="MLOK01000009">
    <property type="protein sequence ID" value="OIM22161.1"/>
    <property type="molecule type" value="Genomic_DNA"/>
</dbReference>
<evidence type="ECO:0000256" key="8">
    <source>
        <dbReference type="SAM" id="MobiDB-lite"/>
    </source>
</evidence>
<feature type="transmembrane region" description="Helical" evidence="9">
    <location>
        <begin position="226"/>
        <end position="243"/>
    </location>
</feature>
<organism evidence="10 12">
    <name type="scientific">Oenococcus oeni</name>
    <name type="common">Leuconostoc oenos</name>
    <dbReference type="NCBI Taxonomy" id="1247"/>
    <lineage>
        <taxon>Bacteria</taxon>
        <taxon>Bacillati</taxon>
        <taxon>Bacillota</taxon>
        <taxon>Bacilli</taxon>
        <taxon>Lactobacillales</taxon>
        <taxon>Lactobacillaceae</taxon>
        <taxon>Oenococcus</taxon>
    </lineage>
</organism>
<keyword evidence="5 9" id="KW-0812">Transmembrane</keyword>
<evidence type="ECO:0000313" key="12">
    <source>
        <dbReference type="Proteomes" id="UP000181728"/>
    </source>
</evidence>
<dbReference type="Pfam" id="PF01594">
    <property type="entry name" value="AI-2E_transport"/>
    <property type="match status" value="1"/>
</dbReference>
<dbReference type="GO" id="GO:0005886">
    <property type="term" value="C:plasma membrane"/>
    <property type="evidence" value="ECO:0007669"/>
    <property type="project" value="UniProtKB-SubCell"/>
</dbReference>
<evidence type="ECO:0000256" key="4">
    <source>
        <dbReference type="ARBA" id="ARBA00022475"/>
    </source>
</evidence>
<proteinExistence type="inferred from homology"/>
<feature type="transmembrane region" description="Helical" evidence="9">
    <location>
        <begin position="73"/>
        <end position="99"/>
    </location>
</feature>
<evidence type="ECO:0000256" key="9">
    <source>
        <dbReference type="SAM" id="Phobius"/>
    </source>
</evidence>
<comment type="subcellular location">
    <subcellularLocation>
        <location evidence="1">Cell membrane</location>
        <topology evidence="1">Multi-pass membrane protein</topology>
    </subcellularLocation>
</comment>
<dbReference type="GO" id="GO:0055085">
    <property type="term" value="P:transmembrane transport"/>
    <property type="evidence" value="ECO:0007669"/>
    <property type="project" value="TreeGrafter"/>
</dbReference>
<dbReference type="PANTHER" id="PTHR21716">
    <property type="entry name" value="TRANSMEMBRANE PROTEIN"/>
    <property type="match status" value="1"/>
</dbReference>
<evidence type="ECO:0000313" key="10">
    <source>
        <dbReference type="EMBL" id="OIM22161.1"/>
    </source>
</evidence>
<dbReference type="Proteomes" id="UP000294726">
    <property type="component" value="Chromosome"/>
</dbReference>
<sequence length="394" mass="45062">MEFLKKNRLLYWTIEFLLLAMLILVLSTLSFIFEPIGIFIRTIFLPLIVAGFLYYLLHPVVVFLEKHFHFKHLLAVAITFFVFIVILISVFVIFVPQLIAQISNMLGSLPKFVDDMRNMTDSWVKSKWFKQLYQDVKISNIQKQISKYSSTFLKMSLSSLGNIASFLTTFTINIITIPIMLFYMLADGDKFIPFINRFIFPSRSKEVNDLAARMNNTISRYIDGQFIEGIFVMFFITGGYLIIRQPFAPLLGIFAGLCVLIPYLGPFISIIPSLLIALTVSGQQVLAVLVVVLIVSQLDGNLIYPNVIGRNLKIHPLTIIIILLSAGNIWGLIGIILGVPIYAVLRTLCIFFYNLYQLRKGKDLSVEHLLAEERSNRKKKRDNLSSEKREENNK</sequence>
<keyword evidence="7 9" id="KW-0472">Membrane</keyword>